<dbReference type="InterPro" id="IPR006058">
    <property type="entry name" value="2Fe2S_fd_BS"/>
</dbReference>
<dbReference type="Gene3D" id="3.10.20.30">
    <property type="match status" value="1"/>
</dbReference>
<sequence length="663" mass="71427">MTAAVVSPFHAQELEIQQRVGVREQMAGAAAFIRDYMPEQHREFFAELPFFFLGALDASGQPWATMLAADPGFVSTPDARTLYISSGMLPGDPLTGHLHAGDHVGGLGLAPTTRRRNRVNGEIVAAHDGELHIAVTQSFGNCPQYIQHRQHTPVAPGTHAVQVLRSASLTAADRELIARADTFFIASANLAADAGRGRGVDVSHRGGRPGFVRVDDEYTLTAPEFVGNFFFNTMGNLLAHPRAGLLFIDFKRGDMLHLAVEGEIIWDGPQLQAFAGAERLLRFHVREVVRNVGALPFRWTDPQPAMQLARTGNWSEADRTQAAASLTTSWRPFNVVDVVQESSDVRSFYFEPADGLGVAAHVPGQFVSLRVPDWAGDGAASQIRSYTISDAPDGRRYRISVKRQGVVSSWLHAHLEPGAQIELMGPGGDFTFEEGTQRPVVMLSAGIGITPMIAMLNGLLVNGSRTRHKHPIYFVHGAREVAHPFAVHLQTLAAGHNNLAVHVQQKRIDIKVLKELLPFDDYDFYLCGPAGFMQDMYQGLRQLNVAEERIRFEAFGPASVRRSGAANAPAVSTATGPVPVRFVRSGIEATWDGSHGSLLELAEANGVDAPSGCRSGLCGSCAVGLEAGDVAYTRTCGSQPAAGQVLLCSTAPRAGASEIALAL</sequence>
<dbReference type="OrthoDB" id="9796486at2"/>
<dbReference type="Gene3D" id="2.30.110.10">
    <property type="entry name" value="Electron Transport, Fmn-binding Protein, Chain A"/>
    <property type="match status" value="1"/>
</dbReference>
<dbReference type="STRING" id="551987.SAMN05192549_10129"/>
<organism evidence="3 4">
    <name type="scientific">Duganella sacchari</name>
    <dbReference type="NCBI Taxonomy" id="551987"/>
    <lineage>
        <taxon>Bacteria</taxon>
        <taxon>Pseudomonadati</taxon>
        <taxon>Pseudomonadota</taxon>
        <taxon>Betaproteobacteria</taxon>
        <taxon>Burkholderiales</taxon>
        <taxon>Oxalobacteraceae</taxon>
        <taxon>Telluria group</taxon>
        <taxon>Duganella</taxon>
    </lineage>
</organism>
<dbReference type="Proteomes" id="UP000184339">
    <property type="component" value="Unassembled WGS sequence"/>
</dbReference>
<dbReference type="SUPFAM" id="SSF63380">
    <property type="entry name" value="Riboflavin synthase domain-like"/>
    <property type="match status" value="1"/>
</dbReference>
<feature type="domain" description="2Fe-2S ferredoxin-type" evidence="1">
    <location>
        <begin position="578"/>
        <end position="663"/>
    </location>
</feature>
<dbReference type="PRINTS" id="PR00410">
    <property type="entry name" value="PHEHYDRXLASE"/>
</dbReference>
<protein>
    <recommendedName>
        <fullName evidence="5">Ferredoxin-NADP reductase</fullName>
    </recommendedName>
</protein>
<dbReference type="PROSITE" id="PS51384">
    <property type="entry name" value="FAD_FR"/>
    <property type="match status" value="1"/>
</dbReference>
<evidence type="ECO:0000313" key="4">
    <source>
        <dbReference type="Proteomes" id="UP000184339"/>
    </source>
</evidence>
<evidence type="ECO:0000259" key="1">
    <source>
        <dbReference type="PROSITE" id="PS51085"/>
    </source>
</evidence>
<dbReference type="CDD" id="cd06184">
    <property type="entry name" value="flavohem_like_fad_nad_binding"/>
    <property type="match status" value="1"/>
</dbReference>
<feature type="domain" description="FAD-binding FR-type" evidence="2">
    <location>
        <begin position="328"/>
        <end position="433"/>
    </location>
</feature>
<dbReference type="Pfam" id="PF00970">
    <property type="entry name" value="FAD_binding_6"/>
    <property type="match status" value="1"/>
</dbReference>
<dbReference type="SUPFAM" id="SSF50475">
    <property type="entry name" value="FMN-binding split barrel"/>
    <property type="match status" value="1"/>
</dbReference>
<keyword evidence="4" id="KW-1185">Reference proteome</keyword>
<dbReference type="GO" id="GO:0051537">
    <property type="term" value="F:2 iron, 2 sulfur cluster binding"/>
    <property type="evidence" value="ECO:0007669"/>
    <property type="project" value="InterPro"/>
</dbReference>
<reference evidence="4" key="1">
    <citation type="submission" date="2016-11" db="EMBL/GenBank/DDBJ databases">
        <authorList>
            <person name="Varghese N."/>
            <person name="Submissions S."/>
        </authorList>
    </citation>
    <scope>NUCLEOTIDE SEQUENCE [LARGE SCALE GENOMIC DNA]</scope>
    <source>
        <strain evidence="4">Sac-22</strain>
    </source>
</reference>
<dbReference type="InterPro" id="IPR001041">
    <property type="entry name" value="2Fe-2S_ferredoxin-type"/>
</dbReference>
<dbReference type="InterPro" id="IPR036010">
    <property type="entry name" value="2Fe-2S_ferredoxin-like_sf"/>
</dbReference>
<proteinExistence type="predicted"/>
<dbReference type="Pfam" id="PF00111">
    <property type="entry name" value="Fer2"/>
    <property type="match status" value="1"/>
</dbReference>
<dbReference type="InterPro" id="IPR012675">
    <property type="entry name" value="Beta-grasp_dom_sf"/>
</dbReference>
<dbReference type="Pfam" id="PF00175">
    <property type="entry name" value="NAD_binding_1"/>
    <property type="match status" value="1"/>
</dbReference>
<dbReference type="SUPFAM" id="SSF54292">
    <property type="entry name" value="2Fe-2S ferredoxin-like"/>
    <property type="match status" value="1"/>
</dbReference>
<dbReference type="InterPro" id="IPR039261">
    <property type="entry name" value="FNR_nucleotide-bd"/>
</dbReference>
<dbReference type="EMBL" id="FRCX01000001">
    <property type="protein sequence ID" value="SHM22379.1"/>
    <property type="molecule type" value="Genomic_DNA"/>
</dbReference>
<dbReference type="Gene3D" id="2.40.30.10">
    <property type="entry name" value="Translation factors"/>
    <property type="match status" value="1"/>
</dbReference>
<gene>
    <name evidence="3" type="ORF">SAMN05192549_10129</name>
</gene>
<dbReference type="InterPro" id="IPR001433">
    <property type="entry name" value="OxRdtase_FAD/NAD-bd"/>
</dbReference>
<dbReference type="InterPro" id="IPR008333">
    <property type="entry name" value="Cbr1-like_FAD-bd_dom"/>
</dbReference>
<accession>A0A1M7H2G3</accession>
<evidence type="ECO:0000259" key="2">
    <source>
        <dbReference type="PROSITE" id="PS51384"/>
    </source>
</evidence>
<dbReference type="SUPFAM" id="SSF52343">
    <property type="entry name" value="Ferredoxin reductase-like, C-terminal NADP-linked domain"/>
    <property type="match status" value="1"/>
</dbReference>
<name>A0A1M7H2G3_9BURK</name>
<dbReference type="CDD" id="cd00207">
    <property type="entry name" value="fer2"/>
    <property type="match status" value="1"/>
</dbReference>
<dbReference type="PANTHER" id="PTHR42815">
    <property type="entry name" value="FAD-BINDING, PUTATIVE (AFU_ORTHOLOGUE AFUA_6G07600)-RELATED"/>
    <property type="match status" value="1"/>
</dbReference>
<dbReference type="InterPro" id="IPR017927">
    <property type="entry name" value="FAD-bd_FR_type"/>
</dbReference>
<dbReference type="InterPro" id="IPR012349">
    <property type="entry name" value="Split_barrel_FMN-bd"/>
</dbReference>
<dbReference type="AlphaFoldDB" id="A0A1M7H2G3"/>
<evidence type="ECO:0000313" key="3">
    <source>
        <dbReference type="EMBL" id="SHM22379.1"/>
    </source>
</evidence>
<dbReference type="InterPro" id="IPR017938">
    <property type="entry name" value="Riboflavin_synthase-like_b-brl"/>
</dbReference>
<dbReference type="RefSeq" id="WP_072780398.1">
    <property type="nucleotide sequence ID" value="NZ_FRCX01000001.1"/>
</dbReference>
<dbReference type="PANTHER" id="PTHR42815:SF2">
    <property type="entry name" value="FAD-BINDING, PUTATIVE (AFU_ORTHOLOGUE AFUA_6G07600)-RELATED"/>
    <property type="match status" value="1"/>
</dbReference>
<dbReference type="GO" id="GO:0016491">
    <property type="term" value="F:oxidoreductase activity"/>
    <property type="evidence" value="ECO:0007669"/>
    <property type="project" value="InterPro"/>
</dbReference>
<dbReference type="PROSITE" id="PS00197">
    <property type="entry name" value="2FE2S_FER_1"/>
    <property type="match status" value="1"/>
</dbReference>
<dbReference type="Gene3D" id="3.40.50.80">
    <property type="entry name" value="Nucleotide-binding domain of ferredoxin-NADP reductase (FNR) module"/>
    <property type="match status" value="1"/>
</dbReference>
<evidence type="ECO:0008006" key="5">
    <source>
        <dbReference type="Google" id="ProtNLM"/>
    </source>
</evidence>
<dbReference type="PROSITE" id="PS51085">
    <property type="entry name" value="2FE2S_FER_2"/>
    <property type="match status" value="1"/>
</dbReference>